<dbReference type="AlphaFoldDB" id="A0ABD2MHJ6"/>
<gene>
    <name evidence="3" type="ORF">HHI36_010033</name>
</gene>
<feature type="non-terminal residue" evidence="3">
    <location>
        <position position="1"/>
    </location>
</feature>
<proteinExistence type="predicted"/>
<keyword evidence="4" id="KW-1185">Reference proteome</keyword>
<evidence type="ECO:0000313" key="4">
    <source>
        <dbReference type="Proteomes" id="UP001516400"/>
    </source>
</evidence>
<reference evidence="3 4" key="1">
    <citation type="journal article" date="2021" name="BMC Biol.">
        <title>Horizontally acquired antibacterial genes associated with adaptive radiation of ladybird beetles.</title>
        <authorList>
            <person name="Li H.S."/>
            <person name="Tang X.F."/>
            <person name="Huang Y.H."/>
            <person name="Xu Z.Y."/>
            <person name="Chen M.L."/>
            <person name="Du X.Y."/>
            <person name="Qiu B.Y."/>
            <person name="Chen P.T."/>
            <person name="Zhang W."/>
            <person name="Slipinski A."/>
            <person name="Escalona H.E."/>
            <person name="Waterhouse R.M."/>
            <person name="Zwick A."/>
            <person name="Pang H."/>
        </authorList>
    </citation>
    <scope>NUCLEOTIDE SEQUENCE [LARGE SCALE GENOMIC DNA]</scope>
    <source>
        <strain evidence="3">SYSU2018</strain>
    </source>
</reference>
<dbReference type="Gene3D" id="1.20.1170.10">
    <property type="match status" value="1"/>
</dbReference>
<evidence type="ECO:0000256" key="1">
    <source>
        <dbReference type="SAM" id="Coils"/>
    </source>
</evidence>
<accession>A0ABD2MHJ6</accession>
<organism evidence="3 4">
    <name type="scientific">Cryptolaemus montrouzieri</name>
    <dbReference type="NCBI Taxonomy" id="559131"/>
    <lineage>
        <taxon>Eukaryota</taxon>
        <taxon>Metazoa</taxon>
        <taxon>Ecdysozoa</taxon>
        <taxon>Arthropoda</taxon>
        <taxon>Hexapoda</taxon>
        <taxon>Insecta</taxon>
        <taxon>Pterygota</taxon>
        <taxon>Neoptera</taxon>
        <taxon>Endopterygota</taxon>
        <taxon>Coleoptera</taxon>
        <taxon>Polyphaga</taxon>
        <taxon>Cucujiformia</taxon>
        <taxon>Coccinelloidea</taxon>
        <taxon>Coccinellidae</taxon>
        <taxon>Scymninae</taxon>
        <taxon>Scymnini</taxon>
        <taxon>Cryptolaemus</taxon>
    </lineage>
</organism>
<comment type="caution">
    <text evidence="3">The sequence shown here is derived from an EMBL/GenBank/DDBJ whole genome shotgun (WGS) entry which is preliminary data.</text>
</comment>
<evidence type="ECO:0000313" key="3">
    <source>
        <dbReference type="EMBL" id="KAL3265837.1"/>
    </source>
</evidence>
<keyword evidence="1" id="KW-0175">Coiled coil</keyword>
<dbReference type="EMBL" id="JABFTP020000001">
    <property type="protein sequence ID" value="KAL3265837.1"/>
    <property type="molecule type" value="Genomic_DNA"/>
</dbReference>
<evidence type="ECO:0000259" key="2">
    <source>
        <dbReference type="Pfam" id="PF25298"/>
    </source>
</evidence>
<protein>
    <recommendedName>
        <fullName evidence="2">FP protein C-terminal domain-containing protein</fullName>
    </recommendedName>
</protein>
<dbReference type="InterPro" id="IPR057251">
    <property type="entry name" value="FP_C"/>
</dbReference>
<dbReference type="Proteomes" id="UP001516400">
    <property type="component" value="Unassembled WGS sequence"/>
</dbReference>
<name>A0ABD2MHJ6_9CUCU</name>
<feature type="coiled-coil region" evidence="1">
    <location>
        <begin position="28"/>
        <end position="104"/>
    </location>
</feature>
<sequence length="224" mass="26509">SQYWNIWAQMMMKMGGDSKYQYTITDVIALIKQNHNSLSNELKSFKKELSNLQESIQFMSNSFDELQKENKEMKRRLEEDSRDLYKAKKRISELEAKINSIVEEKLEKRVSIATLDFKAKRISQAANSLILLELYVRNTRNLILKKRKEAGVLKMENCGYSGKNIVYFNEDLTRAKRELFTQARKIKMERGYKFAWMKNGRIYIRKTENGQAMLIKKLDDLHDL</sequence>
<dbReference type="Pfam" id="PF25298">
    <property type="entry name" value="Baculo_FP_2nd"/>
    <property type="match status" value="1"/>
</dbReference>
<feature type="domain" description="FP protein C-terminal" evidence="2">
    <location>
        <begin position="173"/>
        <end position="224"/>
    </location>
</feature>